<evidence type="ECO:0000313" key="1">
    <source>
        <dbReference type="EMBL" id="KDR70628.1"/>
    </source>
</evidence>
<dbReference type="Proteomes" id="UP000027222">
    <property type="component" value="Unassembled WGS sequence"/>
</dbReference>
<accession>A0A067SV31</accession>
<dbReference type="AlphaFoldDB" id="A0A067SV31"/>
<gene>
    <name evidence="1" type="ORF">GALMADRAFT_144529</name>
</gene>
<sequence>MLSGGLDEAPTRLPDSRDRSPSLVFLTSHDRSSRFVFAIEPQASSLKFHFDIVLQVGLQSHIQDGKTDCYGIHRLESGAADFRSNWDEEEGFVLNGTDAFVIAELPNLRYRVLGLKCDLDPGHLETGYRCPTTYFVTSANMDYVPTCVCYLYV</sequence>
<dbReference type="EMBL" id="KL142396">
    <property type="protein sequence ID" value="KDR70628.1"/>
    <property type="molecule type" value="Genomic_DNA"/>
</dbReference>
<keyword evidence="2" id="KW-1185">Reference proteome</keyword>
<dbReference type="HOGENOM" id="CLU_1713397_0_0_1"/>
<organism evidence="1 2">
    <name type="scientific">Galerina marginata (strain CBS 339.88)</name>
    <dbReference type="NCBI Taxonomy" id="685588"/>
    <lineage>
        <taxon>Eukaryota</taxon>
        <taxon>Fungi</taxon>
        <taxon>Dikarya</taxon>
        <taxon>Basidiomycota</taxon>
        <taxon>Agaricomycotina</taxon>
        <taxon>Agaricomycetes</taxon>
        <taxon>Agaricomycetidae</taxon>
        <taxon>Agaricales</taxon>
        <taxon>Agaricineae</taxon>
        <taxon>Strophariaceae</taxon>
        <taxon>Galerina</taxon>
    </lineage>
</organism>
<proteinExistence type="predicted"/>
<evidence type="ECO:0000313" key="2">
    <source>
        <dbReference type="Proteomes" id="UP000027222"/>
    </source>
</evidence>
<name>A0A067SV31_GALM3</name>
<reference evidence="2" key="1">
    <citation type="journal article" date="2014" name="Proc. Natl. Acad. Sci. U.S.A.">
        <title>Extensive sampling of basidiomycete genomes demonstrates inadequacy of the white-rot/brown-rot paradigm for wood decay fungi.</title>
        <authorList>
            <person name="Riley R."/>
            <person name="Salamov A.A."/>
            <person name="Brown D.W."/>
            <person name="Nagy L.G."/>
            <person name="Floudas D."/>
            <person name="Held B.W."/>
            <person name="Levasseur A."/>
            <person name="Lombard V."/>
            <person name="Morin E."/>
            <person name="Otillar R."/>
            <person name="Lindquist E.A."/>
            <person name="Sun H."/>
            <person name="LaButti K.M."/>
            <person name="Schmutz J."/>
            <person name="Jabbour D."/>
            <person name="Luo H."/>
            <person name="Baker S.E."/>
            <person name="Pisabarro A.G."/>
            <person name="Walton J.D."/>
            <person name="Blanchette R.A."/>
            <person name="Henrissat B."/>
            <person name="Martin F."/>
            <person name="Cullen D."/>
            <person name="Hibbett D.S."/>
            <person name="Grigoriev I.V."/>
        </authorList>
    </citation>
    <scope>NUCLEOTIDE SEQUENCE [LARGE SCALE GENOMIC DNA]</scope>
    <source>
        <strain evidence="2">CBS 339.88</strain>
    </source>
</reference>
<protein>
    <submittedName>
        <fullName evidence="1">Uncharacterized protein</fullName>
    </submittedName>
</protein>